<dbReference type="InterPro" id="IPR019236">
    <property type="entry name" value="APP1_cat"/>
</dbReference>
<protein>
    <submittedName>
        <fullName evidence="2">Phosphatidate phosphatase APP1</fullName>
    </submittedName>
</protein>
<feature type="domain" description="Phosphatidate phosphatase APP1 catalytic" evidence="1">
    <location>
        <begin position="136"/>
        <end position="291"/>
    </location>
</feature>
<dbReference type="PANTHER" id="PTHR28208:SF3">
    <property type="entry name" value="PHOSPHATIDATE PHOSPHATASE APP1"/>
    <property type="match status" value="1"/>
</dbReference>
<reference evidence="3" key="1">
    <citation type="submission" date="2016-10" db="EMBL/GenBank/DDBJ databases">
        <authorList>
            <person name="Varghese N."/>
            <person name="Submissions S."/>
        </authorList>
    </citation>
    <scope>NUCLEOTIDE SEQUENCE [LARGE SCALE GENOMIC DNA]</scope>
    <source>
        <strain evidence="3">DSM 28881</strain>
    </source>
</reference>
<accession>A0A1I3L123</accession>
<dbReference type="Pfam" id="PF09949">
    <property type="entry name" value="APP1_cat"/>
    <property type="match status" value="1"/>
</dbReference>
<sequence>MSWFKKDPLQIISFLSYGTPSHLYHRGRALEDETIDLDQKSMFNLVLNTWKRFETDEIKHTRLKITLPNNQVFYTETDKDGYYKIDEAISDFGDFINTEGWLNFEVSYDDASLKRTIQSQNRFRAELLIPNQDSDFGVISDIDDTILHTGVVSVLKWRVLYNTFFKHAQNRIPLEGAADFYHKLHKGPTNKKANPIFYVSHSPWNLYRYLEFFLRTNNFPKGPILLRGFSTIFKKKTPDSKPEKQLEIENILKTYPKLSIILIGDSGEHDPDIYLQLVNAYPDRIKAVYLRSVNDKKKTKRVKSLLSHYKQTPVLLVNSSKEAIVHARSHGLIK</sequence>
<name>A0A1I3L123_9FLAO</name>
<dbReference type="AlphaFoldDB" id="A0A1I3L123"/>
<keyword evidence="3" id="KW-1185">Reference proteome</keyword>
<proteinExistence type="predicted"/>
<gene>
    <name evidence="2" type="ORF">SAMN05443431_102193</name>
</gene>
<dbReference type="PANTHER" id="PTHR28208">
    <property type="entry name" value="PHOSPHATIDATE PHOSPHATASE APP1"/>
    <property type="match status" value="1"/>
</dbReference>
<evidence type="ECO:0000313" key="3">
    <source>
        <dbReference type="Proteomes" id="UP000199559"/>
    </source>
</evidence>
<dbReference type="GO" id="GO:0008195">
    <property type="term" value="F:phosphatidate phosphatase activity"/>
    <property type="evidence" value="ECO:0007669"/>
    <property type="project" value="InterPro"/>
</dbReference>
<evidence type="ECO:0000259" key="1">
    <source>
        <dbReference type="Pfam" id="PF09949"/>
    </source>
</evidence>
<dbReference type="RefSeq" id="WP_090837718.1">
    <property type="nucleotide sequence ID" value="NZ_FORM01000002.1"/>
</dbReference>
<dbReference type="Proteomes" id="UP000199559">
    <property type="component" value="Unassembled WGS sequence"/>
</dbReference>
<organism evidence="2 3">
    <name type="scientific">Olleya namhaensis</name>
    <dbReference type="NCBI Taxonomy" id="1144750"/>
    <lineage>
        <taxon>Bacteria</taxon>
        <taxon>Pseudomonadati</taxon>
        <taxon>Bacteroidota</taxon>
        <taxon>Flavobacteriia</taxon>
        <taxon>Flavobacteriales</taxon>
        <taxon>Flavobacteriaceae</taxon>
    </lineage>
</organism>
<dbReference type="InterPro" id="IPR052935">
    <property type="entry name" value="Mg2+_PAP"/>
</dbReference>
<evidence type="ECO:0000313" key="2">
    <source>
        <dbReference type="EMBL" id="SFI78354.1"/>
    </source>
</evidence>
<dbReference type="EMBL" id="FORM01000002">
    <property type="protein sequence ID" value="SFI78354.1"/>
    <property type="molecule type" value="Genomic_DNA"/>
</dbReference>